<comment type="caution">
    <text evidence="2">The sequence shown here is derived from an EMBL/GenBank/DDBJ whole genome shotgun (WGS) entry which is preliminary data.</text>
</comment>
<dbReference type="EC" id="2.6.1.85" evidence="2"/>
<keyword evidence="2" id="KW-0032">Aminotransferase</keyword>
<dbReference type="Pfam" id="PF01063">
    <property type="entry name" value="Aminotran_4"/>
    <property type="match status" value="1"/>
</dbReference>
<evidence type="ECO:0000259" key="1">
    <source>
        <dbReference type="Pfam" id="PF00425"/>
    </source>
</evidence>
<keyword evidence="3" id="KW-1185">Reference proteome</keyword>
<dbReference type="InterPro" id="IPR043132">
    <property type="entry name" value="BCAT-like_C"/>
</dbReference>
<dbReference type="SUPFAM" id="SSF56752">
    <property type="entry name" value="D-aminoacid aminotransferase-like PLP-dependent enzymes"/>
    <property type="match status" value="1"/>
</dbReference>
<proteinExistence type="predicted"/>
<protein>
    <submittedName>
        <fullName evidence="2">Aminodeoxychorismate synthase component I</fullName>
        <ecNumber evidence="2">2.6.1.85</ecNumber>
    </submittedName>
</protein>
<dbReference type="Gene3D" id="3.30.470.10">
    <property type="match status" value="1"/>
</dbReference>
<accession>A0ABT7C076</accession>
<dbReference type="Pfam" id="PF00425">
    <property type="entry name" value="Chorismate_bind"/>
    <property type="match status" value="1"/>
</dbReference>
<gene>
    <name evidence="2" type="primary">pabB</name>
    <name evidence="2" type="ORF">PMH09_16835</name>
</gene>
<dbReference type="InterPro" id="IPR001544">
    <property type="entry name" value="Aminotrans_IV"/>
</dbReference>
<dbReference type="SUPFAM" id="SSF56322">
    <property type="entry name" value="ADC synthase"/>
    <property type="match status" value="1"/>
</dbReference>
<dbReference type="Gene3D" id="3.20.10.10">
    <property type="entry name" value="D-amino Acid Aminotransferase, subunit A, domain 2"/>
    <property type="match status" value="1"/>
</dbReference>
<dbReference type="InterPro" id="IPR005802">
    <property type="entry name" value="ADC_synth_comp_1"/>
</dbReference>
<dbReference type="Gene3D" id="3.60.120.10">
    <property type="entry name" value="Anthranilate synthase"/>
    <property type="match status" value="1"/>
</dbReference>
<dbReference type="InterPro" id="IPR005801">
    <property type="entry name" value="ADC_synthase"/>
</dbReference>
<sequence>MTSRYQALVYQSQHQYWLHFENPIAIFALDRTSTDLLPTLEEIETRIEQEQCYGVGFISYEASPKFDSALTVRDDPSFPLLWFALYEHPVGILSPQDLIESYSSIPYTLGNWESEISQTQFDRAIARIKDYIARGDTFQVNYTFRLRSPFAGDGRSLFTRLLQPQSAPYSAWIDTGRYAIGSASPELFFTLDGNQLTAKPMKGTASRGTTLARDRDLAQWLHNSEKNRAENVMIVDMIRNDLGRVAETGTVSVPQLFEVECYPTLWQMTSTVTAQTRSPLSQIIANLFPCASITGAPKPRTMEIIAELETSPRRIYTGAIGLLRPGKQAQFNVAIRTVSIDRETEQAEYGIGSGIVWDSKSEEEYRECYIKSSVLTQKQPEFSLLETLLWTPRSGYFLLSYHLQRLQDSAEYFSIPVKINEIRQELSDRQITFQSQPHKIRILVDRNGKSTQEISRFSPSSPFSRVKVKLAAEPVHSANRWLYHKTTYRDVYQRARSLVGACDDVLLYNEHDEITESTIANVVIYWQGKWITPPVSSGILPGTFRAWLLEMGLIREHVITREIIARSPQPYLINSLRGWQLFELID</sequence>
<keyword evidence="2" id="KW-0808">Transferase</keyword>
<evidence type="ECO:0000313" key="2">
    <source>
        <dbReference type="EMBL" id="MDJ1184856.1"/>
    </source>
</evidence>
<reference evidence="2 3" key="1">
    <citation type="submission" date="2023-01" db="EMBL/GenBank/DDBJ databases">
        <title>Novel diversity within Roseofilum (Cyanobacteria; Desertifilaceae) from marine benthic mats with descriptions of four novel species.</title>
        <authorList>
            <person name="Wang Y."/>
            <person name="Berthold D.E."/>
            <person name="Hu J."/>
            <person name="Lefler F.W."/>
            <person name="Laughinghouse H.D. IV."/>
        </authorList>
    </citation>
    <scope>NUCLEOTIDE SEQUENCE [LARGE SCALE GENOMIC DNA]</scope>
    <source>
        <strain evidence="2 3">BLCC-M143</strain>
    </source>
</reference>
<dbReference type="PRINTS" id="PR00095">
    <property type="entry name" value="ANTSNTHASEI"/>
</dbReference>
<dbReference type="InterPro" id="IPR043131">
    <property type="entry name" value="BCAT-like_N"/>
</dbReference>
<dbReference type="NCBIfam" id="TIGR00553">
    <property type="entry name" value="pabB"/>
    <property type="match status" value="1"/>
</dbReference>
<evidence type="ECO:0000313" key="3">
    <source>
        <dbReference type="Proteomes" id="UP001232992"/>
    </source>
</evidence>
<dbReference type="PANTHER" id="PTHR11236">
    <property type="entry name" value="AMINOBENZOATE/ANTHRANILATE SYNTHASE"/>
    <property type="match status" value="1"/>
</dbReference>
<name>A0ABT7C076_9CYAN</name>
<dbReference type="InterPro" id="IPR019999">
    <property type="entry name" value="Anth_synth_I-like"/>
</dbReference>
<dbReference type="InterPro" id="IPR015890">
    <property type="entry name" value="Chorismate_C"/>
</dbReference>
<organism evidence="2 3">
    <name type="scientific">Roseofilum casamattae BLCC-M143</name>
    <dbReference type="NCBI Taxonomy" id="3022442"/>
    <lineage>
        <taxon>Bacteria</taxon>
        <taxon>Bacillati</taxon>
        <taxon>Cyanobacteriota</taxon>
        <taxon>Cyanophyceae</taxon>
        <taxon>Desertifilales</taxon>
        <taxon>Desertifilaceae</taxon>
        <taxon>Roseofilum</taxon>
        <taxon>Roseofilum casamattae</taxon>
    </lineage>
</organism>
<dbReference type="RefSeq" id="WP_283759513.1">
    <property type="nucleotide sequence ID" value="NZ_JAQOSQ010000021.1"/>
</dbReference>
<dbReference type="InterPro" id="IPR036038">
    <property type="entry name" value="Aminotransferase-like"/>
</dbReference>
<dbReference type="GO" id="GO:0046820">
    <property type="term" value="F:4-amino-4-deoxychorismate synthase activity"/>
    <property type="evidence" value="ECO:0007669"/>
    <property type="project" value="UniProtKB-EC"/>
</dbReference>
<dbReference type="Proteomes" id="UP001232992">
    <property type="component" value="Unassembled WGS sequence"/>
</dbReference>
<feature type="domain" description="Chorismate-utilising enzyme C-terminal" evidence="1">
    <location>
        <begin position="118"/>
        <end position="371"/>
    </location>
</feature>
<dbReference type="EMBL" id="JAQOSQ010000021">
    <property type="protein sequence ID" value="MDJ1184856.1"/>
    <property type="molecule type" value="Genomic_DNA"/>
</dbReference>
<dbReference type="PANTHER" id="PTHR11236:SF50">
    <property type="entry name" value="AMINODEOXYCHORISMATE SYNTHASE COMPONENT 1"/>
    <property type="match status" value="1"/>
</dbReference>